<gene>
    <name evidence="5" type="ORF">CAFE_00960</name>
</gene>
<dbReference type="Proteomes" id="UP000469440">
    <property type="component" value="Unassembled WGS sequence"/>
</dbReference>
<name>A0A6N8HV85_9FIRM</name>
<keyword evidence="5" id="KW-0378">Hydrolase</keyword>
<feature type="binding site" evidence="4">
    <location>
        <position position="219"/>
    </location>
    <ligand>
        <name>a divalent metal cation</name>
        <dbReference type="ChEBI" id="CHEBI:60240"/>
        <label>1</label>
    </ligand>
</feature>
<dbReference type="RefSeq" id="WP_156989474.1">
    <property type="nucleotide sequence ID" value="NZ_VWXL01000003.1"/>
</dbReference>
<accession>A0A6N8HV85</accession>
<dbReference type="GO" id="GO:0016787">
    <property type="term" value="F:hydrolase activity"/>
    <property type="evidence" value="ECO:0007669"/>
    <property type="project" value="UniProtKB-KW"/>
</dbReference>
<dbReference type="FunFam" id="3.40.1390.30:FF:000001">
    <property type="entry name" value="GTP cyclohydrolase 1 type 2"/>
    <property type="match status" value="1"/>
</dbReference>
<feature type="binding site" evidence="4">
    <location>
        <position position="66"/>
    </location>
    <ligand>
        <name>a divalent metal cation</name>
        <dbReference type="ChEBI" id="CHEBI:60240"/>
        <label>1</label>
    </ligand>
</feature>
<dbReference type="AlphaFoldDB" id="A0A6N8HV85"/>
<dbReference type="Pfam" id="PF01784">
    <property type="entry name" value="DUF34_NIF3"/>
    <property type="match status" value="1"/>
</dbReference>
<evidence type="ECO:0000256" key="2">
    <source>
        <dbReference type="ARBA" id="ARBA00022112"/>
    </source>
</evidence>
<keyword evidence="3 4" id="KW-0479">Metal-binding</keyword>
<dbReference type="GO" id="GO:0046872">
    <property type="term" value="F:metal ion binding"/>
    <property type="evidence" value="ECO:0007669"/>
    <property type="project" value="UniProtKB-KW"/>
</dbReference>
<dbReference type="GO" id="GO:0005737">
    <property type="term" value="C:cytoplasm"/>
    <property type="evidence" value="ECO:0007669"/>
    <property type="project" value="TreeGrafter"/>
</dbReference>
<feature type="binding site" evidence="4">
    <location>
        <position position="100"/>
    </location>
    <ligand>
        <name>a divalent metal cation</name>
        <dbReference type="ChEBI" id="CHEBI:60240"/>
        <label>1</label>
    </ligand>
</feature>
<comment type="similarity">
    <text evidence="1">Belongs to the GTP cyclohydrolase I type 2/NIF3 family.</text>
</comment>
<dbReference type="OrthoDB" id="9792792at2"/>
<sequence>MTTTGDIYRFIDGFAPFRTAMSFDNPGLLVGDENTEVTAAVLSLDITPEVVLEASGLGAQLVISHHPVIFHPLKKLNTNSVPYLLAGSSIAAICAHTNLDMAPGGVNDCLAERLRLKNVRMLRENSACGLAEALCGETDREYGPREFAEFVKNALGCEGVRFTHGKRRITSVGLCGGGGAEYLYDAAQAGCQAFVTGECKHNILLDAESLGVTMVEAGHFETEDPVIPFLMQKLGERFQDVRFIRSGAMHGPAHYL</sequence>
<protein>
    <recommendedName>
        <fullName evidence="2">GTP cyclohydrolase 1 type 2 homolog</fullName>
    </recommendedName>
</protein>
<evidence type="ECO:0000313" key="5">
    <source>
        <dbReference type="EMBL" id="MVB09440.1"/>
    </source>
</evidence>
<dbReference type="Gene3D" id="3.40.1390.30">
    <property type="entry name" value="NIF3 (NGG1p interacting factor 3)-like"/>
    <property type="match status" value="2"/>
</dbReference>
<dbReference type="SUPFAM" id="SSF102705">
    <property type="entry name" value="NIF3 (NGG1p interacting factor 3)-like"/>
    <property type="match status" value="1"/>
</dbReference>
<organism evidence="5 6">
    <name type="scientific">Caproicibacter fermentans</name>
    <dbReference type="NCBI Taxonomy" id="2576756"/>
    <lineage>
        <taxon>Bacteria</taxon>
        <taxon>Bacillati</taxon>
        <taxon>Bacillota</taxon>
        <taxon>Clostridia</taxon>
        <taxon>Eubacteriales</taxon>
        <taxon>Acutalibacteraceae</taxon>
        <taxon>Caproicibacter</taxon>
    </lineage>
</organism>
<dbReference type="InterPro" id="IPR002678">
    <property type="entry name" value="DUF34/NIF3"/>
</dbReference>
<feature type="binding site" evidence="4">
    <location>
        <position position="65"/>
    </location>
    <ligand>
        <name>a divalent metal cation</name>
        <dbReference type="ChEBI" id="CHEBI:60240"/>
        <label>1</label>
    </ligand>
</feature>
<evidence type="ECO:0000256" key="3">
    <source>
        <dbReference type="ARBA" id="ARBA00022723"/>
    </source>
</evidence>
<comment type="caution">
    <text evidence="5">The sequence shown here is derived from an EMBL/GenBank/DDBJ whole genome shotgun (WGS) entry which is preliminary data.</text>
</comment>
<dbReference type="PANTHER" id="PTHR13799">
    <property type="entry name" value="NGG1 INTERACTING FACTOR 3"/>
    <property type="match status" value="1"/>
</dbReference>
<feature type="binding site" evidence="4">
    <location>
        <position position="223"/>
    </location>
    <ligand>
        <name>a divalent metal cation</name>
        <dbReference type="ChEBI" id="CHEBI:60240"/>
        <label>1</label>
    </ligand>
</feature>
<dbReference type="NCBIfam" id="TIGR00486">
    <property type="entry name" value="YbgI_SA1388"/>
    <property type="match status" value="1"/>
</dbReference>
<evidence type="ECO:0000256" key="4">
    <source>
        <dbReference type="PIRSR" id="PIRSR602678-1"/>
    </source>
</evidence>
<keyword evidence="6" id="KW-1185">Reference proteome</keyword>
<dbReference type="InterPro" id="IPR036069">
    <property type="entry name" value="DUF34/NIF3_sf"/>
</dbReference>
<dbReference type="EMBL" id="VWXL01000003">
    <property type="protein sequence ID" value="MVB09440.1"/>
    <property type="molecule type" value="Genomic_DNA"/>
</dbReference>
<proteinExistence type="inferred from homology"/>
<evidence type="ECO:0000256" key="1">
    <source>
        <dbReference type="ARBA" id="ARBA00006964"/>
    </source>
</evidence>
<reference evidence="5 6" key="1">
    <citation type="submission" date="2019-09" db="EMBL/GenBank/DDBJ databases">
        <title>Genome sequence of Clostridium sp. EA1.</title>
        <authorList>
            <person name="Poehlein A."/>
            <person name="Bengelsdorf F.R."/>
            <person name="Daniel R."/>
        </authorList>
    </citation>
    <scope>NUCLEOTIDE SEQUENCE [LARGE SCALE GENOMIC DNA]</scope>
    <source>
        <strain evidence="5 6">EA1</strain>
    </source>
</reference>
<evidence type="ECO:0000313" key="6">
    <source>
        <dbReference type="Proteomes" id="UP000469440"/>
    </source>
</evidence>
<dbReference type="PANTHER" id="PTHR13799:SF14">
    <property type="entry name" value="GTP CYCLOHYDROLASE 1 TYPE 2 HOMOLOG"/>
    <property type="match status" value="1"/>
</dbReference>